<evidence type="ECO:0000256" key="1">
    <source>
        <dbReference type="SAM" id="Phobius"/>
    </source>
</evidence>
<comment type="caution">
    <text evidence="2">The sequence shown here is derived from an EMBL/GenBank/DDBJ whole genome shotgun (WGS) entry which is preliminary data.</text>
</comment>
<feature type="transmembrane region" description="Helical" evidence="1">
    <location>
        <begin position="5"/>
        <end position="23"/>
    </location>
</feature>
<feature type="transmembrane region" description="Helical" evidence="1">
    <location>
        <begin position="29"/>
        <end position="49"/>
    </location>
</feature>
<keyword evidence="1" id="KW-0472">Membrane</keyword>
<dbReference type="AlphaFoldDB" id="A0A7Y2PL66"/>
<reference evidence="2 3" key="1">
    <citation type="submission" date="2020-04" db="EMBL/GenBank/DDBJ databases">
        <title>Draft genome sequence of Caldanaerobacter sunterraneus. strain 1523vc isolated from Griffin hot spring, Kamchatka, Russia.</title>
        <authorList>
            <person name="Toshchakov S.V."/>
            <person name="Podosokorskaya O.A."/>
            <person name="Kublanov I.V."/>
            <person name="Korzhenkov A."/>
            <person name="Patrushev M.V."/>
        </authorList>
    </citation>
    <scope>NUCLEOTIDE SEQUENCE [LARGE SCALE GENOMIC DNA]</scope>
    <source>
        <strain evidence="2 3">1523vc</strain>
    </source>
</reference>
<dbReference type="EMBL" id="JABEQB010000008">
    <property type="protein sequence ID" value="NNG66400.1"/>
    <property type="molecule type" value="Genomic_DNA"/>
</dbReference>
<accession>A0A7Y2PL66</accession>
<organism evidence="2 3">
    <name type="scientific">Caldanaerobacter subterraneus</name>
    <dbReference type="NCBI Taxonomy" id="911092"/>
    <lineage>
        <taxon>Bacteria</taxon>
        <taxon>Bacillati</taxon>
        <taxon>Bacillota</taxon>
        <taxon>Clostridia</taxon>
        <taxon>Thermoanaerobacterales</taxon>
        <taxon>Thermoanaerobacteraceae</taxon>
        <taxon>Caldanaerobacter</taxon>
    </lineage>
</organism>
<dbReference type="Proteomes" id="UP000529861">
    <property type="component" value="Unassembled WGS sequence"/>
</dbReference>
<dbReference type="RefSeq" id="WP_170270597.1">
    <property type="nucleotide sequence ID" value="NZ_JABEQB010000008.1"/>
</dbReference>
<proteinExistence type="predicted"/>
<gene>
    <name evidence="2" type="ORF">HKI81_03995</name>
</gene>
<evidence type="ECO:0000313" key="2">
    <source>
        <dbReference type="EMBL" id="NNG66400.1"/>
    </source>
</evidence>
<protein>
    <submittedName>
        <fullName evidence="2">Uncharacterized protein</fullName>
    </submittedName>
</protein>
<evidence type="ECO:0000313" key="3">
    <source>
        <dbReference type="Proteomes" id="UP000529861"/>
    </source>
</evidence>
<sequence>MMKNIIVIIVGIIVLAIIFAMGLKSQTAQVIALIYLIGVIVADIIEAIVSKKRR</sequence>
<keyword evidence="1" id="KW-1133">Transmembrane helix</keyword>
<name>A0A7Y2PL66_9THEO</name>
<keyword evidence="1" id="KW-0812">Transmembrane</keyword>